<evidence type="ECO:0000313" key="2">
    <source>
        <dbReference type="Proteomes" id="UP000003374"/>
    </source>
</evidence>
<accession>A4BMA6</accession>
<dbReference type="EMBL" id="AAOF01000001">
    <property type="protein sequence ID" value="EAR23444.1"/>
    <property type="molecule type" value="Genomic_DNA"/>
</dbReference>
<keyword evidence="2" id="KW-1185">Reference proteome</keyword>
<organism evidence="1 2">
    <name type="scientific">Nitrococcus mobilis Nb-231</name>
    <dbReference type="NCBI Taxonomy" id="314278"/>
    <lineage>
        <taxon>Bacteria</taxon>
        <taxon>Pseudomonadati</taxon>
        <taxon>Pseudomonadota</taxon>
        <taxon>Gammaproteobacteria</taxon>
        <taxon>Chromatiales</taxon>
        <taxon>Ectothiorhodospiraceae</taxon>
        <taxon>Nitrococcus</taxon>
    </lineage>
</organism>
<dbReference type="HOGENOM" id="CLU_3138247_0_0_6"/>
<dbReference type="STRING" id="314278.NB231_16528"/>
<dbReference type="Proteomes" id="UP000003374">
    <property type="component" value="Unassembled WGS sequence"/>
</dbReference>
<proteinExistence type="predicted"/>
<gene>
    <name evidence="1" type="ORF">NB231_16528</name>
</gene>
<protein>
    <submittedName>
        <fullName evidence="1">Uncharacterized protein</fullName>
    </submittedName>
</protein>
<dbReference type="AlphaFoldDB" id="A4BMA6"/>
<sequence length="49" mass="4918">MNTVFFALVVASFGFAVWGQINGNSAGMQAPSQGMIDSAAGAVELAIGL</sequence>
<dbReference type="RefSeq" id="WP_005004735.1">
    <property type="nucleotide sequence ID" value="NZ_CH672427.1"/>
</dbReference>
<name>A4BMA6_9GAMM</name>
<reference evidence="1 2" key="1">
    <citation type="submission" date="2006-02" db="EMBL/GenBank/DDBJ databases">
        <authorList>
            <person name="Waterbury J."/>
            <person name="Ferriera S."/>
            <person name="Johnson J."/>
            <person name="Kravitz S."/>
            <person name="Halpern A."/>
            <person name="Remington K."/>
            <person name="Beeson K."/>
            <person name="Tran B."/>
            <person name="Rogers Y.-H."/>
            <person name="Friedman R."/>
            <person name="Venter J.C."/>
        </authorList>
    </citation>
    <scope>NUCLEOTIDE SEQUENCE [LARGE SCALE GENOMIC DNA]</scope>
    <source>
        <strain evidence="1 2">Nb-231</strain>
    </source>
</reference>
<evidence type="ECO:0000313" key="1">
    <source>
        <dbReference type="EMBL" id="EAR23444.1"/>
    </source>
</evidence>
<comment type="caution">
    <text evidence="1">The sequence shown here is derived from an EMBL/GenBank/DDBJ whole genome shotgun (WGS) entry which is preliminary data.</text>
</comment>